<evidence type="ECO:0000313" key="3">
    <source>
        <dbReference type="Proteomes" id="UP000581135"/>
    </source>
</evidence>
<dbReference type="Proteomes" id="UP000581135">
    <property type="component" value="Unassembled WGS sequence"/>
</dbReference>
<keyword evidence="1" id="KW-0812">Transmembrane</keyword>
<evidence type="ECO:0008006" key="4">
    <source>
        <dbReference type="Google" id="ProtNLM"/>
    </source>
</evidence>
<evidence type="ECO:0000313" key="2">
    <source>
        <dbReference type="EMBL" id="MBB3066817.1"/>
    </source>
</evidence>
<keyword evidence="1" id="KW-0472">Membrane</keyword>
<name>A0A839SVI8_9PROT</name>
<dbReference type="AlphaFoldDB" id="A0A839SVI8"/>
<feature type="transmembrane region" description="Helical" evidence="1">
    <location>
        <begin position="100"/>
        <end position="124"/>
    </location>
</feature>
<gene>
    <name evidence="2" type="ORF">FHR98_003127</name>
</gene>
<comment type="caution">
    <text evidence="2">The sequence shown here is derived from an EMBL/GenBank/DDBJ whole genome shotgun (WGS) entry which is preliminary data.</text>
</comment>
<feature type="transmembrane region" description="Helical" evidence="1">
    <location>
        <begin position="47"/>
        <end position="66"/>
    </location>
</feature>
<dbReference type="RefSeq" id="WP_221205928.1">
    <property type="nucleotide sequence ID" value="NZ_JACHXA010000010.1"/>
</dbReference>
<reference evidence="2 3" key="1">
    <citation type="submission" date="2020-08" db="EMBL/GenBank/DDBJ databases">
        <title>Genomic Encyclopedia of Type Strains, Phase III (KMG-III): the genomes of soil and plant-associated and newly described type strains.</title>
        <authorList>
            <person name="Whitman W."/>
        </authorList>
    </citation>
    <scope>NUCLEOTIDE SEQUENCE [LARGE SCALE GENOMIC DNA]</scope>
    <source>
        <strain evidence="2 3">CECT 8803</strain>
    </source>
</reference>
<accession>A0A839SVI8</accession>
<dbReference type="PANTHER" id="PTHR40078">
    <property type="entry name" value="INTEGRAL MEMBRANE PROTEIN-RELATED"/>
    <property type="match status" value="1"/>
</dbReference>
<organism evidence="2 3">
    <name type="scientific">Limibacillus halophilus</name>
    <dbReference type="NCBI Taxonomy" id="1579333"/>
    <lineage>
        <taxon>Bacteria</taxon>
        <taxon>Pseudomonadati</taxon>
        <taxon>Pseudomonadota</taxon>
        <taxon>Alphaproteobacteria</taxon>
        <taxon>Rhodospirillales</taxon>
        <taxon>Rhodovibrionaceae</taxon>
        <taxon>Limibacillus</taxon>
    </lineage>
</organism>
<keyword evidence="3" id="KW-1185">Reference proteome</keyword>
<dbReference type="InterPro" id="IPR038750">
    <property type="entry name" value="YczE/YyaS-like"/>
</dbReference>
<protein>
    <recommendedName>
        <fullName evidence="4">Membrane protein YczE</fullName>
    </recommendedName>
</protein>
<dbReference type="EMBL" id="JACHXA010000010">
    <property type="protein sequence ID" value="MBB3066817.1"/>
    <property type="molecule type" value="Genomic_DNA"/>
</dbReference>
<dbReference type="Pfam" id="PF19700">
    <property type="entry name" value="DUF6198"/>
    <property type="match status" value="1"/>
</dbReference>
<keyword evidence="1" id="KW-1133">Transmembrane helix</keyword>
<feature type="transmembrane region" description="Helical" evidence="1">
    <location>
        <begin position="73"/>
        <end position="94"/>
    </location>
</feature>
<dbReference type="PANTHER" id="PTHR40078:SF1">
    <property type="entry name" value="INTEGRAL MEMBRANE PROTEIN"/>
    <property type="match status" value="1"/>
</dbReference>
<sequence length="213" mass="22062">MRPPLISLAFLIVGLLVFGLGEALLVAAGVGVSPWTVFAQGVTHVTGWSLGLATFVTSVCVLISWIPLKQTPGIGTVLNAIIIALVLEFVLPFLPTFESYAANAVLALAGVLVTGFGGAIYLIANLGPGPRDGLMTGLQSVTHQPIALVRTCLELTVVAIGWALGGTLGLGTVFFALGIGPAMAAGMQILQLRSTAHSKLPEQPKRQCQSKSH</sequence>
<evidence type="ECO:0000256" key="1">
    <source>
        <dbReference type="SAM" id="Phobius"/>
    </source>
</evidence>
<proteinExistence type="predicted"/>